<evidence type="ECO:0000256" key="2">
    <source>
        <dbReference type="ARBA" id="ARBA00013064"/>
    </source>
</evidence>
<dbReference type="CDD" id="cd01446">
    <property type="entry name" value="DSP_MapKP"/>
    <property type="match status" value="1"/>
</dbReference>
<keyword evidence="10" id="KW-1185">Reference proteome</keyword>
<dbReference type="GO" id="GO:0008330">
    <property type="term" value="F:protein tyrosine/threonine phosphatase activity"/>
    <property type="evidence" value="ECO:0007669"/>
    <property type="project" value="TreeGrafter"/>
</dbReference>
<feature type="compositionally biased region" description="Low complexity" evidence="5">
    <location>
        <begin position="169"/>
        <end position="187"/>
    </location>
</feature>
<feature type="compositionally biased region" description="Low complexity" evidence="5">
    <location>
        <begin position="347"/>
        <end position="376"/>
    </location>
</feature>
<dbReference type="InterPro" id="IPR001763">
    <property type="entry name" value="Rhodanese-like_dom"/>
</dbReference>
<feature type="domain" description="Tyrosine specific protein phosphatases" evidence="7">
    <location>
        <begin position="259"/>
        <end position="319"/>
    </location>
</feature>
<dbReference type="InterPro" id="IPR029021">
    <property type="entry name" value="Prot-tyrosine_phosphatase-like"/>
</dbReference>
<reference evidence="9" key="1">
    <citation type="submission" date="2022-01" db="EMBL/GenBank/DDBJ databases">
        <authorList>
            <person name="King R."/>
        </authorList>
    </citation>
    <scope>NUCLEOTIDE SEQUENCE</scope>
</reference>
<dbReference type="Pfam" id="PF00782">
    <property type="entry name" value="DSPc"/>
    <property type="match status" value="1"/>
</dbReference>
<dbReference type="SUPFAM" id="SSF52821">
    <property type="entry name" value="Rhodanese/Cell cycle control phosphatase"/>
    <property type="match status" value="1"/>
</dbReference>
<evidence type="ECO:0000256" key="3">
    <source>
        <dbReference type="ARBA" id="ARBA00022801"/>
    </source>
</evidence>
<evidence type="ECO:0000256" key="1">
    <source>
        <dbReference type="ARBA" id="ARBA00008601"/>
    </source>
</evidence>
<sequence>MPDTEIELIDKNNLISELRSCNPNKKEIIILDCRSANDYAVSHIKHSANISIPTIMLRRLKEGKIDLFSTIKCKDLKNRILGMNIQTLFVLYHNSPALNSPDIIHILSRKLMAEFNDKKIRVVCLADGFPTFQSAFPEWCEDERTNNMQSNSTEQLMGLRSLRISTPLSDSACSSSTESSDNESASNYPLEPYGGEPIEILPGLFLGNAAHSEDLTKLQKYNIRYILNVSTLPNVFQDTGKVEYLQIPITDHWSQDLSIHFPSAIKFIEEAKAKNVSCLVHCLAGVSRSVTITLAYLMYAKDLGLNEAFTFVRARKPDISPNFHFMEQLYTFERQLKNDPNRRMNVTSASSSATTPSSFDQSNTPSSATSSVSSSMRDNRSMRYRQIKYSCACNECECKCMQQEFLLEPMSHMSHIGVSPDSGIEFDLRQNWTPSDNNTTPK</sequence>
<dbReference type="SMART" id="SM00450">
    <property type="entry name" value="RHOD"/>
    <property type="match status" value="1"/>
</dbReference>
<dbReference type="SMART" id="SM00195">
    <property type="entry name" value="DSPc"/>
    <property type="match status" value="1"/>
</dbReference>
<comment type="similarity">
    <text evidence="1">Belongs to the protein-tyrosine phosphatase family. Non-receptor class dual specificity subfamily.</text>
</comment>
<feature type="region of interest" description="Disordered" evidence="5">
    <location>
        <begin position="341"/>
        <end position="377"/>
    </location>
</feature>
<dbReference type="InterPro" id="IPR000340">
    <property type="entry name" value="Dual-sp_phosphatase_cat-dom"/>
</dbReference>
<protein>
    <recommendedName>
        <fullName evidence="2">protein-tyrosine-phosphatase</fullName>
        <ecNumber evidence="2">3.1.3.48</ecNumber>
    </recommendedName>
</protein>
<evidence type="ECO:0000256" key="5">
    <source>
        <dbReference type="SAM" id="MobiDB-lite"/>
    </source>
</evidence>
<dbReference type="Gene3D" id="3.90.190.10">
    <property type="entry name" value="Protein tyrosine phosphatase superfamily"/>
    <property type="match status" value="1"/>
</dbReference>
<evidence type="ECO:0000313" key="10">
    <source>
        <dbReference type="Proteomes" id="UP001153620"/>
    </source>
</evidence>
<dbReference type="PROSITE" id="PS50054">
    <property type="entry name" value="TYR_PHOSPHATASE_DUAL"/>
    <property type="match status" value="1"/>
</dbReference>
<dbReference type="OrthoDB" id="165342at2759"/>
<feature type="domain" description="Tyrosine-protein phosphatase" evidence="6">
    <location>
        <begin position="196"/>
        <end position="338"/>
    </location>
</feature>
<dbReference type="Pfam" id="PF00581">
    <property type="entry name" value="Rhodanese"/>
    <property type="match status" value="1"/>
</dbReference>
<dbReference type="PANTHER" id="PTHR10159">
    <property type="entry name" value="DUAL SPECIFICITY PROTEIN PHOSPHATASE"/>
    <property type="match status" value="1"/>
</dbReference>
<dbReference type="SUPFAM" id="SSF52799">
    <property type="entry name" value="(Phosphotyrosine protein) phosphatases II"/>
    <property type="match status" value="1"/>
</dbReference>
<dbReference type="InterPro" id="IPR020422">
    <property type="entry name" value="TYR_PHOSPHATASE_DUAL_dom"/>
</dbReference>
<evidence type="ECO:0000313" key="9">
    <source>
        <dbReference type="EMBL" id="CAG9808904.1"/>
    </source>
</evidence>
<dbReference type="AlphaFoldDB" id="A0A9N9S620"/>
<dbReference type="GO" id="GO:0017017">
    <property type="term" value="F:MAP kinase tyrosine/serine/threonine phosphatase activity"/>
    <property type="evidence" value="ECO:0007669"/>
    <property type="project" value="InterPro"/>
</dbReference>
<reference evidence="9" key="2">
    <citation type="submission" date="2022-10" db="EMBL/GenBank/DDBJ databases">
        <authorList>
            <consortium name="ENA_rothamsted_submissions"/>
            <consortium name="culmorum"/>
            <person name="King R."/>
        </authorList>
    </citation>
    <scope>NUCLEOTIDE SEQUENCE</scope>
</reference>
<dbReference type="InterPro" id="IPR008343">
    <property type="entry name" value="MKP"/>
</dbReference>
<dbReference type="EMBL" id="OU895879">
    <property type="protein sequence ID" value="CAG9808904.1"/>
    <property type="molecule type" value="Genomic_DNA"/>
</dbReference>
<accession>A0A9N9S620</accession>
<dbReference type="Gene3D" id="3.40.250.10">
    <property type="entry name" value="Rhodanese-like domain"/>
    <property type="match status" value="1"/>
</dbReference>
<organism evidence="9 10">
    <name type="scientific">Chironomus riparius</name>
    <dbReference type="NCBI Taxonomy" id="315576"/>
    <lineage>
        <taxon>Eukaryota</taxon>
        <taxon>Metazoa</taxon>
        <taxon>Ecdysozoa</taxon>
        <taxon>Arthropoda</taxon>
        <taxon>Hexapoda</taxon>
        <taxon>Insecta</taxon>
        <taxon>Pterygota</taxon>
        <taxon>Neoptera</taxon>
        <taxon>Endopterygota</taxon>
        <taxon>Diptera</taxon>
        <taxon>Nematocera</taxon>
        <taxon>Chironomoidea</taxon>
        <taxon>Chironomidae</taxon>
        <taxon>Chironominae</taxon>
        <taxon>Chironomus</taxon>
    </lineage>
</organism>
<dbReference type="GO" id="GO:0033550">
    <property type="term" value="F:MAP kinase tyrosine phosphatase activity"/>
    <property type="evidence" value="ECO:0007669"/>
    <property type="project" value="TreeGrafter"/>
</dbReference>
<feature type="region of interest" description="Disordered" evidence="5">
    <location>
        <begin position="168"/>
        <end position="189"/>
    </location>
</feature>
<dbReference type="InterPro" id="IPR036873">
    <property type="entry name" value="Rhodanese-like_dom_sf"/>
</dbReference>
<gene>
    <name evidence="9" type="ORF">CHIRRI_LOCUS11738</name>
</gene>
<dbReference type="GO" id="GO:0005829">
    <property type="term" value="C:cytosol"/>
    <property type="evidence" value="ECO:0007669"/>
    <property type="project" value="TreeGrafter"/>
</dbReference>
<dbReference type="GO" id="GO:0043409">
    <property type="term" value="P:negative regulation of MAPK cascade"/>
    <property type="evidence" value="ECO:0007669"/>
    <property type="project" value="TreeGrafter"/>
</dbReference>
<dbReference type="PROSITE" id="PS50056">
    <property type="entry name" value="TYR_PHOSPHATASE_2"/>
    <property type="match status" value="1"/>
</dbReference>
<dbReference type="EC" id="3.1.3.48" evidence="2"/>
<feature type="domain" description="Rhodanese" evidence="8">
    <location>
        <begin position="24"/>
        <end position="141"/>
    </location>
</feature>
<dbReference type="PRINTS" id="PR01764">
    <property type="entry name" value="MAPKPHPHTASE"/>
</dbReference>
<evidence type="ECO:0000259" key="8">
    <source>
        <dbReference type="PROSITE" id="PS50206"/>
    </source>
</evidence>
<evidence type="ECO:0000256" key="4">
    <source>
        <dbReference type="ARBA" id="ARBA00022912"/>
    </source>
</evidence>
<dbReference type="Proteomes" id="UP001153620">
    <property type="component" value="Chromosome 3"/>
</dbReference>
<dbReference type="PANTHER" id="PTHR10159:SF519">
    <property type="entry name" value="DUAL SPECIFICITY PROTEIN PHOSPHATASE MPK3"/>
    <property type="match status" value="1"/>
</dbReference>
<keyword evidence="3" id="KW-0378">Hydrolase</keyword>
<proteinExistence type="inferred from homology"/>
<evidence type="ECO:0000259" key="6">
    <source>
        <dbReference type="PROSITE" id="PS50054"/>
    </source>
</evidence>
<keyword evidence="4" id="KW-0904">Protein phosphatase</keyword>
<dbReference type="PROSITE" id="PS50206">
    <property type="entry name" value="RHODANESE_3"/>
    <property type="match status" value="1"/>
</dbReference>
<dbReference type="InterPro" id="IPR000387">
    <property type="entry name" value="Tyr_Pase_dom"/>
</dbReference>
<name>A0A9N9S620_9DIPT</name>
<evidence type="ECO:0000259" key="7">
    <source>
        <dbReference type="PROSITE" id="PS50056"/>
    </source>
</evidence>